<keyword evidence="1" id="KW-0802">TPR repeat</keyword>
<sequence length="277" mass="30249">MSTKKIYLFICLAFCSLLFTNCRSGLVTMTNACYNAIKEGSAYNDAGNYSDAADKFNIVLKKCDAYDAKEKGYAGLATAYNGMQQYSEALNAANAGLKISSTSVENMFQKAAAELGLNMQAEAKADFVKVIDMTTKNRNVKDRATIYAKIAELDLKQNMYSDAMNNVDAAIQTDNTNADFYILKGDVYAEQSMYSDAITAYNQAVSYGGNSAKVWQAKVEAEVKMMQKKYNAGSNTSDLAAKISASDKQMLCTDITQAKNYGVNVQSIDLLQLAICK</sequence>
<dbReference type="Proteomes" id="UP000199031">
    <property type="component" value="Unassembled WGS sequence"/>
</dbReference>
<dbReference type="AlphaFoldDB" id="A0A1I5Y412"/>
<feature type="chain" id="PRO_5011573085" evidence="2">
    <location>
        <begin position="21"/>
        <end position="277"/>
    </location>
</feature>
<dbReference type="OrthoDB" id="656781at2"/>
<evidence type="ECO:0000313" key="4">
    <source>
        <dbReference type="Proteomes" id="UP000199031"/>
    </source>
</evidence>
<evidence type="ECO:0000313" key="3">
    <source>
        <dbReference type="EMBL" id="SFQ38894.1"/>
    </source>
</evidence>
<dbReference type="STRING" id="1465490.SAMN05444277_110145"/>
<dbReference type="SMART" id="SM00028">
    <property type="entry name" value="TPR"/>
    <property type="match status" value="3"/>
</dbReference>
<dbReference type="EMBL" id="FOXQ01000010">
    <property type="protein sequence ID" value="SFQ38894.1"/>
    <property type="molecule type" value="Genomic_DNA"/>
</dbReference>
<reference evidence="3 4" key="1">
    <citation type="submission" date="2016-10" db="EMBL/GenBank/DDBJ databases">
        <authorList>
            <person name="de Groot N.N."/>
        </authorList>
    </citation>
    <scope>NUCLEOTIDE SEQUENCE [LARGE SCALE GENOMIC DNA]</scope>
    <source>
        <strain evidence="3 4">DSM 28286</strain>
    </source>
</reference>
<dbReference type="InterPro" id="IPR011990">
    <property type="entry name" value="TPR-like_helical_dom_sf"/>
</dbReference>
<feature type="repeat" description="TPR" evidence="1">
    <location>
        <begin position="178"/>
        <end position="211"/>
    </location>
</feature>
<dbReference type="SUPFAM" id="SSF48452">
    <property type="entry name" value="TPR-like"/>
    <property type="match status" value="1"/>
</dbReference>
<organism evidence="3 4">
    <name type="scientific">Parafilimonas terrae</name>
    <dbReference type="NCBI Taxonomy" id="1465490"/>
    <lineage>
        <taxon>Bacteria</taxon>
        <taxon>Pseudomonadati</taxon>
        <taxon>Bacteroidota</taxon>
        <taxon>Chitinophagia</taxon>
        <taxon>Chitinophagales</taxon>
        <taxon>Chitinophagaceae</taxon>
        <taxon>Parafilimonas</taxon>
    </lineage>
</organism>
<dbReference type="PROSITE" id="PS50005">
    <property type="entry name" value="TPR"/>
    <property type="match status" value="1"/>
</dbReference>
<evidence type="ECO:0000256" key="2">
    <source>
        <dbReference type="SAM" id="SignalP"/>
    </source>
</evidence>
<dbReference type="RefSeq" id="WP_143075895.1">
    <property type="nucleotide sequence ID" value="NZ_FOXQ01000010.1"/>
</dbReference>
<dbReference type="Gene3D" id="1.25.40.10">
    <property type="entry name" value="Tetratricopeptide repeat domain"/>
    <property type="match status" value="2"/>
</dbReference>
<feature type="signal peptide" evidence="2">
    <location>
        <begin position="1"/>
        <end position="20"/>
    </location>
</feature>
<keyword evidence="4" id="KW-1185">Reference proteome</keyword>
<gene>
    <name evidence="3" type="ORF">SAMN05444277_110145</name>
</gene>
<name>A0A1I5Y412_9BACT</name>
<dbReference type="InterPro" id="IPR019734">
    <property type="entry name" value="TPR_rpt"/>
</dbReference>
<keyword evidence="2" id="KW-0732">Signal</keyword>
<evidence type="ECO:0000256" key="1">
    <source>
        <dbReference type="PROSITE-ProRule" id="PRU00339"/>
    </source>
</evidence>
<accession>A0A1I5Y412</accession>
<proteinExistence type="predicted"/>
<protein>
    <submittedName>
        <fullName evidence="3">Putative negative regulator of RcsB-dependent stress response</fullName>
    </submittedName>
</protein>